<accession>M2SZD8</accession>
<dbReference type="KEGG" id="bsc:COCSADRAFT_24022"/>
<evidence type="ECO:0000256" key="2">
    <source>
        <dbReference type="SAM" id="Phobius"/>
    </source>
</evidence>
<proteinExistence type="predicted"/>
<feature type="signal peptide" evidence="3">
    <location>
        <begin position="1"/>
        <end position="23"/>
    </location>
</feature>
<gene>
    <name evidence="4" type="ORF">COCSADRAFT_24022</name>
</gene>
<name>M2SZD8_COCSN</name>
<sequence>MSFLLVRALLCPFSLLFLLLVSADSTSHCFRQQENGYARTTVQCIQQPSLQLQLPLLYLLADGTPCVVQLQHIEPGLCGDNFMRFETPRVFELLFVEASSQTDHQRRSTSPLNAAQAASQDQHMPGVDRAQGCTSSRRSNPRRRLCQRNPLQVKQYGPSKLGGLGCAAGREGVKSLRVHFAAYASCHARAHTTLTILTGFLQTRRLSMSKDLGYIMALIVLSFALLKGVGIAHSERTKTDFLPQAERSNYRPVETSIRTDHHHDY</sequence>
<evidence type="ECO:0000256" key="3">
    <source>
        <dbReference type="SAM" id="SignalP"/>
    </source>
</evidence>
<evidence type="ECO:0000313" key="5">
    <source>
        <dbReference type="Proteomes" id="UP000016934"/>
    </source>
</evidence>
<protein>
    <recommendedName>
        <fullName evidence="6">Autophagy-related protein 27</fullName>
    </recommendedName>
</protein>
<keyword evidence="3" id="KW-0732">Signal</keyword>
<evidence type="ECO:0000256" key="1">
    <source>
        <dbReference type="SAM" id="MobiDB-lite"/>
    </source>
</evidence>
<dbReference type="HOGENOM" id="CLU_1102624_0_0_1"/>
<feature type="region of interest" description="Disordered" evidence="1">
    <location>
        <begin position="102"/>
        <end position="149"/>
    </location>
</feature>
<keyword evidence="2" id="KW-0472">Membrane</keyword>
<feature type="compositionally biased region" description="Polar residues" evidence="1">
    <location>
        <begin position="102"/>
        <end position="122"/>
    </location>
</feature>
<feature type="transmembrane region" description="Helical" evidence="2">
    <location>
        <begin position="212"/>
        <end position="232"/>
    </location>
</feature>
<evidence type="ECO:0000313" key="4">
    <source>
        <dbReference type="EMBL" id="EMD67675.1"/>
    </source>
</evidence>
<dbReference type="AlphaFoldDB" id="M2SZD8"/>
<dbReference type="OrthoDB" id="3694579at2759"/>
<keyword evidence="5" id="KW-1185">Reference proteome</keyword>
<dbReference type="Proteomes" id="UP000016934">
    <property type="component" value="Unassembled WGS sequence"/>
</dbReference>
<feature type="chain" id="PRO_5004025486" description="Autophagy-related protein 27" evidence="3">
    <location>
        <begin position="24"/>
        <end position="265"/>
    </location>
</feature>
<reference evidence="4 5" key="1">
    <citation type="journal article" date="2012" name="PLoS Pathog.">
        <title>Diverse lifestyles and strategies of plant pathogenesis encoded in the genomes of eighteen Dothideomycetes fungi.</title>
        <authorList>
            <person name="Ohm R.A."/>
            <person name="Feau N."/>
            <person name="Henrissat B."/>
            <person name="Schoch C.L."/>
            <person name="Horwitz B.A."/>
            <person name="Barry K.W."/>
            <person name="Condon B.J."/>
            <person name="Copeland A.C."/>
            <person name="Dhillon B."/>
            <person name="Glaser F."/>
            <person name="Hesse C.N."/>
            <person name="Kosti I."/>
            <person name="LaButti K."/>
            <person name="Lindquist E.A."/>
            <person name="Lucas S."/>
            <person name="Salamov A.A."/>
            <person name="Bradshaw R.E."/>
            <person name="Ciuffetti L."/>
            <person name="Hamelin R.C."/>
            <person name="Kema G.H.J."/>
            <person name="Lawrence C."/>
            <person name="Scott J.A."/>
            <person name="Spatafora J.W."/>
            <person name="Turgeon B.G."/>
            <person name="de Wit P.J.G.M."/>
            <person name="Zhong S."/>
            <person name="Goodwin S.B."/>
            <person name="Grigoriev I.V."/>
        </authorList>
    </citation>
    <scope>NUCLEOTIDE SEQUENCE [LARGE SCALE GENOMIC DNA]</scope>
    <source>
        <strain evidence="5">ND90Pr / ATCC 201652</strain>
    </source>
</reference>
<keyword evidence="2" id="KW-0812">Transmembrane</keyword>
<dbReference type="GeneID" id="19134983"/>
<dbReference type="EMBL" id="KB445639">
    <property type="protein sequence ID" value="EMD67675.1"/>
    <property type="molecule type" value="Genomic_DNA"/>
</dbReference>
<reference evidence="5" key="2">
    <citation type="journal article" date="2013" name="PLoS Genet.">
        <title>Comparative genome structure, secondary metabolite, and effector coding capacity across Cochliobolus pathogens.</title>
        <authorList>
            <person name="Condon B.J."/>
            <person name="Leng Y."/>
            <person name="Wu D."/>
            <person name="Bushley K.E."/>
            <person name="Ohm R.A."/>
            <person name="Otillar R."/>
            <person name="Martin J."/>
            <person name="Schackwitz W."/>
            <person name="Grimwood J."/>
            <person name="MohdZainudin N."/>
            <person name="Xue C."/>
            <person name="Wang R."/>
            <person name="Manning V.A."/>
            <person name="Dhillon B."/>
            <person name="Tu Z.J."/>
            <person name="Steffenson B.J."/>
            <person name="Salamov A."/>
            <person name="Sun H."/>
            <person name="Lowry S."/>
            <person name="LaButti K."/>
            <person name="Han J."/>
            <person name="Copeland A."/>
            <person name="Lindquist E."/>
            <person name="Barry K."/>
            <person name="Schmutz J."/>
            <person name="Baker S.E."/>
            <person name="Ciuffetti L.M."/>
            <person name="Grigoriev I.V."/>
            <person name="Zhong S."/>
            <person name="Turgeon B.G."/>
        </authorList>
    </citation>
    <scope>NUCLEOTIDE SEQUENCE [LARGE SCALE GENOMIC DNA]</scope>
    <source>
        <strain evidence="5">ND90Pr / ATCC 201652</strain>
    </source>
</reference>
<keyword evidence="2" id="KW-1133">Transmembrane helix</keyword>
<evidence type="ECO:0008006" key="6">
    <source>
        <dbReference type="Google" id="ProtNLM"/>
    </source>
</evidence>
<organism evidence="4 5">
    <name type="scientific">Cochliobolus sativus (strain ND90Pr / ATCC 201652)</name>
    <name type="common">Common root rot and spot blotch fungus</name>
    <name type="synonym">Bipolaris sorokiniana</name>
    <dbReference type="NCBI Taxonomy" id="665912"/>
    <lineage>
        <taxon>Eukaryota</taxon>
        <taxon>Fungi</taxon>
        <taxon>Dikarya</taxon>
        <taxon>Ascomycota</taxon>
        <taxon>Pezizomycotina</taxon>
        <taxon>Dothideomycetes</taxon>
        <taxon>Pleosporomycetidae</taxon>
        <taxon>Pleosporales</taxon>
        <taxon>Pleosporineae</taxon>
        <taxon>Pleosporaceae</taxon>
        <taxon>Bipolaris</taxon>
    </lineage>
</organism>
<dbReference type="RefSeq" id="XP_007696449.1">
    <property type="nucleotide sequence ID" value="XM_007698259.1"/>
</dbReference>